<keyword evidence="5 8" id="KW-0687">Ribonucleoprotein</keyword>
<dbReference type="HAMAP" id="MF_01307_B">
    <property type="entry name" value="Ribosomal_uS5_B"/>
    <property type="match status" value="1"/>
</dbReference>
<keyword evidence="3 8" id="KW-0694">RNA-binding</keyword>
<dbReference type="Proteomes" id="UP000177905">
    <property type="component" value="Unassembled WGS sequence"/>
</dbReference>
<keyword evidence="2 8" id="KW-0699">rRNA-binding</keyword>
<dbReference type="PROSITE" id="PS00585">
    <property type="entry name" value="RIBOSOMAL_S5"/>
    <property type="match status" value="1"/>
</dbReference>
<dbReference type="Gene3D" id="3.30.230.10">
    <property type="match status" value="1"/>
</dbReference>
<dbReference type="InterPro" id="IPR013810">
    <property type="entry name" value="Ribosomal_uS5_N"/>
</dbReference>
<dbReference type="AlphaFoldDB" id="A0A1F4S507"/>
<dbReference type="GO" id="GO:0006412">
    <property type="term" value="P:translation"/>
    <property type="evidence" value="ECO:0007669"/>
    <property type="project" value="UniProtKB-UniRule"/>
</dbReference>
<evidence type="ECO:0000313" key="12">
    <source>
        <dbReference type="Proteomes" id="UP000177905"/>
    </source>
</evidence>
<proteinExistence type="inferred from homology"/>
<dbReference type="Gene3D" id="3.30.160.20">
    <property type="match status" value="1"/>
</dbReference>
<dbReference type="PANTHER" id="PTHR48277:SF1">
    <property type="entry name" value="MITOCHONDRIAL RIBOSOMAL PROTEIN S5"/>
    <property type="match status" value="1"/>
</dbReference>
<dbReference type="FunFam" id="3.30.230.10:FF:000002">
    <property type="entry name" value="30S ribosomal protein S5"/>
    <property type="match status" value="1"/>
</dbReference>
<evidence type="ECO:0000256" key="2">
    <source>
        <dbReference type="ARBA" id="ARBA00022730"/>
    </source>
</evidence>
<dbReference type="Pfam" id="PF00333">
    <property type="entry name" value="Ribosomal_S5"/>
    <property type="match status" value="1"/>
</dbReference>
<dbReference type="EMBL" id="MEUA01000019">
    <property type="protein sequence ID" value="OGC15516.1"/>
    <property type="molecule type" value="Genomic_DNA"/>
</dbReference>
<comment type="subunit">
    <text evidence="7 8">Part of the 30S ribosomal subunit. Contacts proteins S4 and S8.</text>
</comment>
<comment type="domain">
    <text evidence="8">The N-terminal domain interacts with the head of the 30S subunit; the C-terminal domain interacts with the body and contacts protein S4. The interaction surface between S4 and S5 is involved in control of translational fidelity.</text>
</comment>
<evidence type="ECO:0000256" key="9">
    <source>
        <dbReference type="RuleBase" id="RU003823"/>
    </source>
</evidence>
<evidence type="ECO:0000256" key="3">
    <source>
        <dbReference type="ARBA" id="ARBA00022884"/>
    </source>
</evidence>
<evidence type="ECO:0000256" key="6">
    <source>
        <dbReference type="ARBA" id="ARBA00035255"/>
    </source>
</evidence>
<evidence type="ECO:0000256" key="5">
    <source>
        <dbReference type="ARBA" id="ARBA00023274"/>
    </source>
</evidence>
<evidence type="ECO:0000259" key="10">
    <source>
        <dbReference type="PROSITE" id="PS50881"/>
    </source>
</evidence>
<dbReference type="InterPro" id="IPR000851">
    <property type="entry name" value="Ribosomal_uS5"/>
</dbReference>
<reference evidence="11 12" key="1">
    <citation type="journal article" date="2016" name="Nat. Commun.">
        <title>Thousands of microbial genomes shed light on interconnected biogeochemical processes in an aquifer system.</title>
        <authorList>
            <person name="Anantharaman K."/>
            <person name="Brown C.T."/>
            <person name="Hug L.A."/>
            <person name="Sharon I."/>
            <person name="Castelle C.J."/>
            <person name="Probst A.J."/>
            <person name="Thomas B.C."/>
            <person name="Singh A."/>
            <person name="Wilkins M.J."/>
            <person name="Karaoz U."/>
            <person name="Brodie E.L."/>
            <person name="Williams K.H."/>
            <person name="Hubbard S.S."/>
            <person name="Banfield J.F."/>
        </authorList>
    </citation>
    <scope>NUCLEOTIDE SEQUENCE [LARGE SCALE GENOMIC DNA]</scope>
</reference>
<evidence type="ECO:0000256" key="8">
    <source>
        <dbReference type="HAMAP-Rule" id="MF_01307"/>
    </source>
</evidence>
<comment type="function">
    <text evidence="8">With S4 and S12 plays an important role in translational accuracy.</text>
</comment>
<accession>A0A1F4S507</accession>
<dbReference type="GO" id="GO:0019843">
    <property type="term" value="F:rRNA binding"/>
    <property type="evidence" value="ECO:0007669"/>
    <property type="project" value="UniProtKB-UniRule"/>
</dbReference>
<dbReference type="InterPro" id="IPR020568">
    <property type="entry name" value="Ribosomal_Su5_D2-typ_SF"/>
</dbReference>
<evidence type="ECO:0000256" key="1">
    <source>
        <dbReference type="ARBA" id="ARBA00008945"/>
    </source>
</evidence>
<keyword evidence="4 8" id="KW-0689">Ribosomal protein</keyword>
<dbReference type="InterPro" id="IPR005712">
    <property type="entry name" value="Ribosomal_uS5_bac-type"/>
</dbReference>
<comment type="function">
    <text evidence="8">Located at the back of the 30S subunit body where it stabilizes the conformation of the head with respect to the body.</text>
</comment>
<organism evidence="11 12">
    <name type="scientific">candidate division WOR-1 bacterium RIFOXYB2_FULL_36_35</name>
    <dbReference type="NCBI Taxonomy" id="1802578"/>
    <lineage>
        <taxon>Bacteria</taxon>
        <taxon>Bacillati</taxon>
        <taxon>Saganbacteria</taxon>
    </lineage>
</organism>
<dbReference type="SUPFAM" id="SSF54211">
    <property type="entry name" value="Ribosomal protein S5 domain 2-like"/>
    <property type="match status" value="1"/>
</dbReference>
<feature type="domain" description="S5 DRBM" evidence="10">
    <location>
        <begin position="13"/>
        <end position="76"/>
    </location>
</feature>
<gene>
    <name evidence="8" type="primary">rpsE</name>
    <name evidence="11" type="ORF">A2290_03905</name>
</gene>
<dbReference type="PANTHER" id="PTHR48277">
    <property type="entry name" value="MITOCHONDRIAL RIBOSOMAL PROTEIN S5"/>
    <property type="match status" value="1"/>
</dbReference>
<dbReference type="SUPFAM" id="SSF54768">
    <property type="entry name" value="dsRNA-binding domain-like"/>
    <property type="match status" value="1"/>
</dbReference>
<dbReference type="InterPro" id="IPR018192">
    <property type="entry name" value="Ribosomal_uS5_N_CS"/>
</dbReference>
<dbReference type="NCBIfam" id="TIGR01021">
    <property type="entry name" value="rpsE_bact"/>
    <property type="match status" value="1"/>
</dbReference>
<name>A0A1F4S507_UNCSA</name>
<evidence type="ECO:0000256" key="4">
    <source>
        <dbReference type="ARBA" id="ARBA00022980"/>
    </source>
</evidence>
<dbReference type="GO" id="GO:0005737">
    <property type="term" value="C:cytoplasm"/>
    <property type="evidence" value="ECO:0007669"/>
    <property type="project" value="UniProtKB-ARBA"/>
</dbReference>
<evidence type="ECO:0000256" key="7">
    <source>
        <dbReference type="ARBA" id="ARBA00062000"/>
    </source>
</evidence>
<dbReference type="GO" id="GO:0015935">
    <property type="term" value="C:small ribosomal subunit"/>
    <property type="evidence" value="ECO:0007669"/>
    <property type="project" value="InterPro"/>
</dbReference>
<dbReference type="InterPro" id="IPR014721">
    <property type="entry name" value="Ribsml_uS5_D2-typ_fold_subgr"/>
</dbReference>
<evidence type="ECO:0000313" key="11">
    <source>
        <dbReference type="EMBL" id="OGC15516.1"/>
    </source>
</evidence>
<dbReference type="GO" id="GO:0003735">
    <property type="term" value="F:structural constituent of ribosome"/>
    <property type="evidence" value="ECO:0007669"/>
    <property type="project" value="UniProtKB-UniRule"/>
</dbReference>
<comment type="caution">
    <text evidence="11">The sequence shown here is derived from an EMBL/GenBank/DDBJ whole genome shotgun (WGS) entry which is preliminary data.</text>
</comment>
<dbReference type="FunFam" id="3.30.160.20:FF:000001">
    <property type="entry name" value="30S ribosomal protein S5"/>
    <property type="match status" value="1"/>
</dbReference>
<protein>
    <recommendedName>
        <fullName evidence="6 8">Small ribosomal subunit protein uS5</fullName>
    </recommendedName>
</protein>
<dbReference type="InterPro" id="IPR005324">
    <property type="entry name" value="Ribosomal_uS5_C"/>
</dbReference>
<comment type="similarity">
    <text evidence="1 8 9">Belongs to the universal ribosomal protein uS5 family.</text>
</comment>
<dbReference type="Pfam" id="PF03719">
    <property type="entry name" value="Ribosomal_S5_C"/>
    <property type="match status" value="1"/>
</dbReference>
<dbReference type="GO" id="GO:0042254">
    <property type="term" value="P:ribosome biogenesis"/>
    <property type="evidence" value="ECO:0007669"/>
    <property type="project" value="UniProtKB-ARBA"/>
</dbReference>
<dbReference type="PROSITE" id="PS50881">
    <property type="entry name" value="S5_DSRBD"/>
    <property type="match status" value="1"/>
</dbReference>
<sequence>MVRERNFNEPKEFEERVVQVRRVTKVVKGGKRMGFRVLAIVGDKKGRVGVGLGKASEVSSAIRKAVEAAKKSLVTIELIGGTIAHEISGKLGASFVLLKPAPSGKGVIAGGSVRVILELAGVRDVVGKSIGSSNAVNTARATIDALSNLKIQSEFEILRGKKIDVRYVQNV</sequence>